<feature type="region of interest" description="Disordered" evidence="1">
    <location>
        <begin position="1"/>
        <end position="21"/>
    </location>
</feature>
<organism evidence="3 4">
    <name type="scientific">Phytohabitans houttuyneae</name>
    <dbReference type="NCBI Taxonomy" id="1076126"/>
    <lineage>
        <taxon>Bacteria</taxon>
        <taxon>Bacillati</taxon>
        <taxon>Actinomycetota</taxon>
        <taxon>Actinomycetes</taxon>
        <taxon>Micromonosporales</taxon>
        <taxon>Micromonosporaceae</taxon>
    </lineage>
</organism>
<dbReference type="Pfam" id="PF19044">
    <property type="entry name" value="P-loop_TraG"/>
    <property type="match status" value="1"/>
</dbReference>
<reference evidence="3 4" key="2">
    <citation type="submission" date="2020-03" db="EMBL/GenBank/DDBJ databases">
        <authorList>
            <person name="Ichikawa N."/>
            <person name="Kimura A."/>
            <person name="Kitahashi Y."/>
            <person name="Uohara A."/>
        </authorList>
    </citation>
    <scope>NUCLEOTIDE SEQUENCE [LARGE SCALE GENOMIC DNA]</scope>
    <source>
        <strain evidence="3 4">NBRC 108639</strain>
    </source>
</reference>
<dbReference type="AlphaFoldDB" id="A0A6V8K1H7"/>
<feature type="domain" description="TraG P-loop" evidence="2">
    <location>
        <begin position="466"/>
        <end position="559"/>
    </location>
</feature>
<dbReference type="Gene3D" id="3.40.50.300">
    <property type="entry name" value="P-loop containing nucleotide triphosphate hydrolases"/>
    <property type="match status" value="1"/>
</dbReference>
<reference evidence="3 4" key="1">
    <citation type="submission" date="2020-03" db="EMBL/GenBank/DDBJ databases">
        <title>Whole genome shotgun sequence of Phytohabitans houttuyneae NBRC 108639.</title>
        <authorList>
            <person name="Komaki H."/>
            <person name="Tamura T."/>
        </authorList>
    </citation>
    <scope>NUCLEOTIDE SEQUENCE [LARGE SCALE GENOMIC DNA]</scope>
    <source>
        <strain evidence="3 4">NBRC 108639</strain>
    </source>
</reference>
<dbReference type="Gene3D" id="1.10.8.730">
    <property type="match status" value="1"/>
</dbReference>
<dbReference type="InterPro" id="IPR051162">
    <property type="entry name" value="T4SS_component"/>
</dbReference>
<dbReference type="InterPro" id="IPR027417">
    <property type="entry name" value="P-loop_NTPase"/>
</dbReference>
<evidence type="ECO:0000256" key="1">
    <source>
        <dbReference type="SAM" id="MobiDB-lite"/>
    </source>
</evidence>
<dbReference type="PANTHER" id="PTHR30121:SF6">
    <property type="entry name" value="SLR6007 PROTEIN"/>
    <property type="match status" value="1"/>
</dbReference>
<dbReference type="SUPFAM" id="SSF52540">
    <property type="entry name" value="P-loop containing nucleoside triphosphate hydrolases"/>
    <property type="match status" value="1"/>
</dbReference>
<accession>A0A6V8K1H7</accession>
<protein>
    <recommendedName>
        <fullName evidence="2">TraG P-loop domain-containing protein</fullName>
    </recommendedName>
</protein>
<sequence length="597" mass="63098">MIRIPRRTRPGSATTAPQQAGGAAALGPASVEVAARHLQVGDGYAAVLIVTHYPAEVSTAWLEPLLSWPGRLDLTLHIEPVPAVVAASRLRAQRARLETVRRSDADRGRLDDPNTDAAAGDAAELADRVARGAARLYRVGIYLTVHCPSLDELVEAVAEVRATAASVLLDTVPATWRQLQGWTSGLPLGVDSLGMRRVFDSDSLACAFPLACADLPAPLPGDPPQPGGVLYGLNTATAGVVWWDRWTAHNYNSIVLARSGAGKSYFIKLEIVRSLLDGVVVQVVDPEDEYIRLATAVGGTVVQLGAAGVRINPLDIPTGDCHPEAFNRRVQFIRTLVAVMLGTDLAAPERAAVETAVLTAYEQAGIDLDPASWSRPAPLLRDVAAALHTGDPVARALAGQLAPWTSGSLKDVFDGPSTTVPTGQLVVWSTRQLSDELRPAAMLLALDAIWRQVEAPAPHVAARFPRQLVIVDEAWKLLGEGAGAKFLATLAKSARKRRAGLSVVTQDAADVLATTPGRTVLANCATQILMRQDASAIGEIGREFGLTSGEARLLLSARRGEGLLLSGGHRVGFQVVSSSAEHVVCTDGDRDVDGGQP</sequence>
<comment type="caution">
    <text evidence="3">The sequence shown here is derived from an EMBL/GenBank/DDBJ whole genome shotgun (WGS) entry which is preliminary data.</text>
</comment>
<evidence type="ECO:0000313" key="4">
    <source>
        <dbReference type="Proteomes" id="UP000482800"/>
    </source>
</evidence>
<name>A0A6V8K1H7_9ACTN</name>
<evidence type="ECO:0000259" key="2">
    <source>
        <dbReference type="Pfam" id="PF19044"/>
    </source>
</evidence>
<gene>
    <name evidence="3" type="ORF">Phou_016200</name>
</gene>
<dbReference type="Proteomes" id="UP000482800">
    <property type="component" value="Unassembled WGS sequence"/>
</dbReference>
<dbReference type="EMBL" id="BLPF01000001">
    <property type="protein sequence ID" value="GFJ77440.1"/>
    <property type="molecule type" value="Genomic_DNA"/>
</dbReference>
<feature type="compositionally biased region" description="Low complexity" evidence="1">
    <location>
        <begin position="11"/>
        <end position="21"/>
    </location>
</feature>
<dbReference type="PANTHER" id="PTHR30121">
    <property type="entry name" value="UNCHARACTERIZED PROTEIN YJGR-RELATED"/>
    <property type="match status" value="1"/>
</dbReference>
<dbReference type="InterPro" id="IPR043964">
    <property type="entry name" value="P-loop_TraG"/>
</dbReference>
<evidence type="ECO:0000313" key="3">
    <source>
        <dbReference type="EMBL" id="GFJ77440.1"/>
    </source>
</evidence>
<keyword evidence="4" id="KW-1185">Reference proteome</keyword>
<proteinExistence type="predicted"/>